<dbReference type="RefSeq" id="WP_347149226.1">
    <property type="nucleotide sequence ID" value="NZ_JBDLYL010000004.1"/>
</dbReference>
<keyword evidence="1" id="KW-0812">Transmembrane</keyword>
<name>A0ABV0DBJ3_9PSED</name>
<organism evidence="2 3">
    <name type="scientific">Pseudomonas sichuanensis</name>
    <dbReference type="NCBI Taxonomy" id="2213015"/>
    <lineage>
        <taxon>Bacteria</taxon>
        <taxon>Pseudomonadati</taxon>
        <taxon>Pseudomonadota</taxon>
        <taxon>Gammaproteobacteria</taxon>
        <taxon>Pseudomonadales</taxon>
        <taxon>Pseudomonadaceae</taxon>
        <taxon>Pseudomonas</taxon>
    </lineage>
</organism>
<keyword evidence="1" id="KW-1133">Transmembrane helix</keyword>
<sequence length="134" mass="15065">MLNMIDVSGGSVVVKLLLLVTPFLLLIVGLVVNAYIAGSRHFYVMCRGFGRSSGLQDELVLWGTTRLRSRMLIVSAMSLAAVWPSHGFRRGWLDANDWQDFPEYLKSCMKVSSYCLFIGLEMLFLLVSFVRVVP</sequence>
<feature type="transmembrane region" description="Helical" evidence="1">
    <location>
        <begin position="111"/>
        <end position="133"/>
    </location>
</feature>
<dbReference type="Proteomes" id="UP001424532">
    <property type="component" value="Unassembled WGS sequence"/>
</dbReference>
<feature type="transmembrane region" description="Helical" evidence="1">
    <location>
        <begin position="12"/>
        <end position="37"/>
    </location>
</feature>
<comment type="caution">
    <text evidence="2">The sequence shown here is derived from an EMBL/GenBank/DDBJ whole genome shotgun (WGS) entry which is preliminary data.</text>
</comment>
<protein>
    <submittedName>
        <fullName evidence="2">Uncharacterized protein</fullName>
    </submittedName>
</protein>
<evidence type="ECO:0000313" key="2">
    <source>
        <dbReference type="EMBL" id="MEN8639125.1"/>
    </source>
</evidence>
<dbReference type="EMBL" id="JBDLYL010000004">
    <property type="protein sequence ID" value="MEN8639125.1"/>
    <property type="molecule type" value="Genomic_DNA"/>
</dbReference>
<accession>A0ABV0DBJ3</accession>
<evidence type="ECO:0000313" key="3">
    <source>
        <dbReference type="Proteomes" id="UP001424532"/>
    </source>
</evidence>
<keyword evidence="3" id="KW-1185">Reference proteome</keyword>
<reference evidence="2 3" key="1">
    <citation type="submission" date="2024-05" db="EMBL/GenBank/DDBJ databases">
        <title>Sequence of Lycoming College course isolates.</title>
        <authorList>
            <person name="Reigle C.A."/>
            <person name="Newman J.D."/>
        </authorList>
    </citation>
    <scope>NUCLEOTIDE SEQUENCE [LARGE SCALE GENOMIC DNA]</scope>
    <source>
        <strain evidence="2 3">CAR-09</strain>
    </source>
</reference>
<keyword evidence="1" id="KW-0472">Membrane</keyword>
<proteinExistence type="predicted"/>
<gene>
    <name evidence="2" type="ORF">ABFE88_05635</name>
</gene>
<evidence type="ECO:0000256" key="1">
    <source>
        <dbReference type="SAM" id="Phobius"/>
    </source>
</evidence>